<feature type="binding site" evidence="6">
    <location>
        <position position="371"/>
    </location>
    <ligand>
        <name>(2R)-2-phosphoglycerate</name>
        <dbReference type="ChEBI" id="CHEBI:58289"/>
    </ligand>
</feature>
<feature type="binding site" evidence="6 9">
    <location>
        <position position="316"/>
    </location>
    <ligand>
        <name>Mg(2+)</name>
        <dbReference type="ChEBI" id="CHEBI:18420"/>
    </ligand>
</feature>
<dbReference type="Pfam" id="PF00113">
    <property type="entry name" value="Enolase_C"/>
    <property type="match status" value="1"/>
</dbReference>
<evidence type="ECO:0000256" key="3">
    <source>
        <dbReference type="ARBA" id="ARBA00022842"/>
    </source>
</evidence>
<feature type="binding site" evidence="8">
    <location>
        <position position="316"/>
    </location>
    <ligand>
        <name>substrate</name>
    </ligand>
</feature>
<feature type="domain" description="Enolase N-terminal" evidence="11">
    <location>
        <begin position="12"/>
        <end position="140"/>
    </location>
</feature>
<dbReference type="InterPro" id="IPR020810">
    <property type="entry name" value="Enolase_C"/>
</dbReference>
<evidence type="ECO:0000256" key="8">
    <source>
        <dbReference type="PIRSR" id="PIRSR001400-2"/>
    </source>
</evidence>
<dbReference type="SMART" id="SM01192">
    <property type="entry name" value="Enolase_C"/>
    <property type="match status" value="1"/>
</dbReference>
<dbReference type="Proteomes" id="UP000033048">
    <property type="component" value="Chromosome"/>
</dbReference>
<feature type="binding site" evidence="6 9">
    <location>
        <position position="249"/>
    </location>
    <ligand>
        <name>Mg(2+)</name>
        <dbReference type="ChEBI" id="CHEBI:18420"/>
    </ligand>
</feature>
<dbReference type="Gene3D" id="3.30.390.10">
    <property type="entry name" value="Enolase-like, N-terminal domain"/>
    <property type="match status" value="1"/>
</dbReference>
<evidence type="ECO:0000256" key="7">
    <source>
        <dbReference type="PIRSR" id="PIRSR001400-1"/>
    </source>
</evidence>
<dbReference type="PANTHER" id="PTHR11902:SF1">
    <property type="entry name" value="ENOLASE"/>
    <property type="match status" value="1"/>
</dbReference>
<dbReference type="GO" id="GO:0005576">
    <property type="term" value="C:extracellular region"/>
    <property type="evidence" value="ECO:0007669"/>
    <property type="project" value="UniProtKB-SubCell"/>
</dbReference>
<feature type="binding site" evidence="6">
    <location>
        <position position="169"/>
    </location>
    <ligand>
        <name>(2R)-2-phosphoglycerate</name>
        <dbReference type="ChEBI" id="CHEBI:58289"/>
    </ligand>
</feature>
<evidence type="ECO:0000259" key="10">
    <source>
        <dbReference type="SMART" id="SM01192"/>
    </source>
</evidence>
<dbReference type="CDD" id="cd03313">
    <property type="entry name" value="enolase"/>
    <property type="match status" value="1"/>
</dbReference>
<reference evidence="12 13" key="1">
    <citation type="submission" date="2014-07" db="EMBL/GenBank/DDBJ databases">
        <title>Methanogenic archaea and the global carbon cycle.</title>
        <authorList>
            <person name="Henriksen J.R."/>
            <person name="Luke J."/>
            <person name="Reinhart S."/>
            <person name="Benedict M.N."/>
            <person name="Youngblut N.D."/>
            <person name="Metcalf M.E."/>
            <person name="Whitaker R.J."/>
            <person name="Metcalf W.W."/>
        </authorList>
    </citation>
    <scope>NUCLEOTIDE SEQUENCE [LARGE SCALE GENOMIC DNA]</scope>
    <source>
        <strain evidence="12 13">MM1</strain>
    </source>
</reference>
<evidence type="ECO:0000259" key="11">
    <source>
        <dbReference type="SMART" id="SM01193"/>
    </source>
</evidence>
<dbReference type="FunFam" id="3.30.390.10:FF:000001">
    <property type="entry name" value="Enolase"/>
    <property type="match status" value="1"/>
</dbReference>
<feature type="binding site" evidence="8">
    <location>
        <position position="161"/>
    </location>
    <ligand>
        <name>substrate</name>
    </ligand>
</feature>
<evidence type="ECO:0000256" key="4">
    <source>
        <dbReference type="ARBA" id="ARBA00023152"/>
    </source>
</evidence>
<dbReference type="SFLD" id="SFLDG00178">
    <property type="entry name" value="enolase"/>
    <property type="match status" value="1"/>
</dbReference>
<feature type="active site" description="Proton donor" evidence="6 7">
    <location>
        <position position="213"/>
    </location>
</feature>
<dbReference type="SFLD" id="SFLDS00001">
    <property type="entry name" value="Enolase"/>
    <property type="match status" value="1"/>
</dbReference>
<dbReference type="AlphaFoldDB" id="A0A0E3SSN9"/>
<feature type="binding site" evidence="8">
    <location>
        <position position="392"/>
    </location>
    <ligand>
        <name>substrate</name>
    </ligand>
</feature>
<dbReference type="InterPro" id="IPR029017">
    <property type="entry name" value="Enolase-like_N"/>
</dbReference>
<comment type="catalytic activity">
    <reaction evidence="6">
        <text>(2R)-2-phosphoglycerate = phosphoenolpyruvate + H2O</text>
        <dbReference type="Rhea" id="RHEA:10164"/>
        <dbReference type="ChEBI" id="CHEBI:15377"/>
        <dbReference type="ChEBI" id="CHEBI:58289"/>
        <dbReference type="ChEBI" id="CHEBI:58702"/>
        <dbReference type="EC" id="4.2.1.11"/>
    </reaction>
</comment>
<dbReference type="NCBIfam" id="TIGR01060">
    <property type="entry name" value="eno"/>
    <property type="match status" value="1"/>
</dbReference>
<keyword evidence="4 6" id="KW-0324">Glycolysis</keyword>
<feature type="binding site" evidence="6">
    <location>
        <position position="370"/>
    </location>
    <ligand>
        <name>(2R)-2-phosphoglycerate</name>
        <dbReference type="ChEBI" id="CHEBI:58289"/>
    </ligand>
</feature>
<gene>
    <name evidence="6" type="primary">eno</name>
    <name evidence="12" type="ORF">MCMEM_2168</name>
</gene>
<comment type="cofactor">
    <cofactor evidence="6">
        <name>Mg(2+)</name>
        <dbReference type="ChEBI" id="CHEBI:18420"/>
    </cofactor>
    <text evidence="6">Binds a second Mg(2+) ion via substrate during catalysis.</text>
</comment>
<dbReference type="RefSeq" id="WP_048206217.1">
    <property type="nucleotide sequence ID" value="NZ_CP009518.1"/>
</dbReference>
<dbReference type="SMART" id="SM01193">
    <property type="entry name" value="Enolase_N"/>
    <property type="match status" value="1"/>
</dbReference>
<dbReference type="InterPro" id="IPR036849">
    <property type="entry name" value="Enolase-like_C_sf"/>
</dbReference>
<dbReference type="PRINTS" id="PR00148">
    <property type="entry name" value="ENOLASE"/>
</dbReference>
<sequence length="424" mass="45630">MSYKGEEAKYTIEKVHAREILDSRGNPTVEVDVYTGHGFGRASVPSGASTGSNEALELRDKDDRYNGKGVLDAVENVNSTFAKELLGMDVRNQREIDELMIALDGTDNKMTFGANAILGVSMAVAKAAADSLGMQLYRYLGGTNAFALPVPTMNVLNGGKHAGNELSIQEFMIQPKGAETYSNALRMGAETYHALGKILEDKYGGSATNVGYEGGYAPNISMTADALDALVSAIDEAGYTESEITIGLDAAASEFFENGKYSIDGNMLTPAELVDYYLELVDTYPILSIEDPFHEESFEDFAALTSEAWDTIIVGDDLFVTNVNRLAKGIEMDAANALLLKINQIGTISESLDAANLAMRNGYSVVVSHRSAETEDAMIADISVALGADLIKTGAPARSERTAKYNQLLRIEEDLGDAARYVQL</sequence>
<keyword evidence="6" id="KW-0964">Secreted</keyword>
<feature type="binding site" evidence="6 9">
    <location>
        <position position="290"/>
    </location>
    <ligand>
        <name>Mg(2+)</name>
        <dbReference type="ChEBI" id="CHEBI:18420"/>
    </ligand>
</feature>
<dbReference type="GO" id="GO:0006096">
    <property type="term" value="P:glycolytic process"/>
    <property type="evidence" value="ECO:0007669"/>
    <property type="project" value="UniProtKB-UniRule"/>
</dbReference>
<comment type="cofactor">
    <cofactor evidence="9">
        <name>Mg(2+)</name>
        <dbReference type="ChEBI" id="CHEBI:18420"/>
    </cofactor>
    <text evidence="9">Mg(2+) is required for catalysis and for stabilizing the dimer.</text>
</comment>
<dbReference type="KEGG" id="mmet:MCMEM_2168"/>
<dbReference type="GO" id="GO:0009986">
    <property type="term" value="C:cell surface"/>
    <property type="evidence" value="ECO:0007669"/>
    <property type="project" value="UniProtKB-SubCell"/>
</dbReference>
<keyword evidence="3 6" id="KW-0460">Magnesium</keyword>
<feature type="domain" description="Enolase C-terminal TIM barrel" evidence="10">
    <location>
        <begin position="145"/>
        <end position="424"/>
    </location>
</feature>
<keyword evidence="6" id="KW-0963">Cytoplasm</keyword>
<dbReference type="InterPro" id="IPR020811">
    <property type="entry name" value="Enolase_N"/>
</dbReference>
<dbReference type="SUPFAM" id="SSF54826">
    <property type="entry name" value="Enolase N-terminal domain-like"/>
    <property type="match status" value="1"/>
</dbReference>
<dbReference type="PATRIC" id="fig|1434104.5.peg.2361"/>
<dbReference type="InterPro" id="IPR000941">
    <property type="entry name" value="Enolase"/>
</dbReference>
<dbReference type="EMBL" id="CP009518">
    <property type="protein sequence ID" value="AKB86221.1"/>
    <property type="molecule type" value="Genomic_DNA"/>
</dbReference>
<proteinExistence type="inferred from homology"/>
<dbReference type="GeneID" id="24894760"/>
<dbReference type="UniPathway" id="UPA00109">
    <property type="reaction ID" value="UER00187"/>
</dbReference>
<evidence type="ECO:0000313" key="12">
    <source>
        <dbReference type="EMBL" id="AKB86221.1"/>
    </source>
</evidence>
<feature type="binding site" evidence="8">
    <location>
        <position position="290"/>
    </location>
    <ligand>
        <name>substrate</name>
    </ligand>
</feature>
<feature type="active site" description="Proton acceptor" evidence="6 7">
    <location>
        <position position="341"/>
    </location>
</feature>
<protein>
    <recommendedName>
        <fullName evidence="6">Enolase</fullName>
        <ecNumber evidence="6">4.2.1.11</ecNumber>
    </recommendedName>
    <alternativeName>
        <fullName evidence="6">2-phospho-D-glycerate hydro-lyase</fullName>
    </alternativeName>
    <alternativeName>
        <fullName evidence="6">2-phosphoglycerate dehydratase</fullName>
    </alternativeName>
</protein>
<feature type="binding site" evidence="6">
    <location>
        <position position="341"/>
    </location>
    <ligand>
        <name>(2R)-2-phosphoglycerate</name>
        <dbReference type="ChEBI" id="CHEBI:58289"/>
    </ligand>
</feature>
<feature type="binding site" evidence="8">
    <location>
        <position position="170"/>
    </location>
    <ligand>
        <name>substrate</name>
    </ligand>
</feature>
<comment type="function">
    <text evidence="6">Catalyzes the reversible conversion of 2-phosphoglycerate (2-PG) into phosphoenolpyruvate (PEP). It is essential for the degradation of carbohydrates via glycolysis.</text>
</comment>
<dbReference type="InterPro" id="IPR020809">
    <property type="entry name" value="Enolase_CS"/>
</dbReference>
<dbReference type="HAMAP" id="MF_00318">
    <property type="entry name" value="Enolase"/>
    <property type="match status" value="1"/>
</dbReference>
<comment type="subcellular location">
    <subcellularLocation>
        <location evidence="6">Cytoplasm</location>
    </subcellularLocation>
    <subcellularLocation>
        <location evidence="6">Secreted</location>
    </subcellularLocation>
    <subcellularLocation>
        <location evidence="6">Cell surface</location>
    </subcellularLocation>
    <text evidence="6">Fractions of enolase are present in both the cytoplasm and on the cell surface.</text>
</comment>
<dbReference type="GO" id="GO:0000015">
    <property type="term" value="C:phosphopyruvate hydratase complex"/>
    <property type="evidence" value="ECO:0007669"/>
    <property type="project" value="InterPro"/>
</dbReference>
<dbReference type="STRING" id="1434104.MCMEM_2168"/>
<dbReference type="PROSITE" id="PS00164">
    <property type="entry name" value="ENOLASE"/>
    <property type="match status" value="1"/>
</dbReference>
<evidence type="ECO:0000256" key="9">
    <source>
        <dbReference type="PIRSR" id="PIRSR001400-3"/>
    </source>
</evidence>
<dbReference type="PANTHER" id="PTHR11902">
    <property type="entry name" value="ENOLASE"/>
    <property type="match status" value="1"/>
</dbReference>
<evidence type="ECO:0000256" key="2">
    <source>
        <dbReference type="ARBA" id="ARBA00009604"/>
    </source>
</evidence>
<dbReference type="HOGENOM" id="CLU_031223_2_1_2"/>
<feature type="binding site" evidence="6">
    <location>
        <position position="392"/>
    </location>
    <ligand>
        <name>(2R)-2-phosphoglycerate</name>
        <dbReference type="ChEBI" id="CHEBI:58289"/>
    </ligand>
</feature>
<dbReference type="SFLD" id="SFLDF00002">
    <property type="entry name" value="enolase"/>
    <property type="match status" value="1"/>
</dbReference>
<keyword evidence="13" id="KW-1185">Reference proteome</keyword>
<dbReference type="PIRSF" id="PIRSF001400">
    <property type="entry name" value="Enolase"/>
    <property type="match status" value="1"/>
</dbReference>
<dbReference type="EC" id="4.2.1.11" evidence="6"/>
<dbReference type="GO" id="GO:0004634">
    <property type="term" value="F:phosphopyruvate hydratase activity"/>
    <property type="evidence" value="ECO:0007669"/>
    <property type="project" value="UniProtKB-UniRule"/>
</dbReference>
<organism evidence="12 13">
    <name type="scientific">Methanococcoides methylutens MM1</name>
    <dbReference type="NCBI Taxonomy" id="1434104"/>
    <lineage>
        <taxon>Archaea</taxon>
        <taxon>Methanobacteriati</taxon>
        <taxon>Methanobacteriota</taxon>
        <taxon>Stenosarchaea group</taxon>
        <taxon>Methanomicrobia</taxon>
        <taxon>Methanosarcinales</taxon>
        <taxon>Methanosarcinaceae</taxon>
        <taxon>Methanococcoides</taxon>
    </lineage>
</organism>
<keyword evidence="6 9" id="KW-0479">Metal-binding</keyword>
<evidence type="ECO:0000313" key="13">
    <source>
        <dbReference type="Proteomes" id="UP000033048"/>
    </source>
</evidence>
<name>A0A0E3SSN9_METMT</name>
<comment type="pathway">
    <text evidence="1 6">Carbohydrate degradation; glycolysis; pyruvate from D-glyceraldehyde 3-phosphate: step 4/5.</text>
</comment>
<feature type="binding site" evidence="8">
    <location>
        <begin position="368"/>
        <end position="371"/>
    </location>
    <ligand>
        <name>substrate</name>
    </ligand>
</feature>
<accession>A0A0E3SSN9</accession>
<evidence type="ECO:0000256" key="6">
    <source>
        <dbReference type="HAMAP-Rule" id="MF_00318"/>
    </source>
</evidence>
<dbReference type="SUPFAM" id="SSF51604">
    <property type="entry name" value="Enolase C-terminal domain-like"/>
    <property type="match status" value="1"/>
</dbReference>
<evidence type="ECO:0000256" key="1">
    <source>
        <dbReference type="ARBA" id="ARBA00005031"/>
    </source>
</evidence>
<dbReference type="Gene3D" id="3.20.20.120">
    <property type="entry name" value="Enolase-like C-terminal domain"/>
    <property type="match status" value="1"/>
</dbReference>
<evidence type="ECO:0000256" key="5">
    <source>
        <dbReference type="ARBA" id="ARBA00023239"/>
    </source>
</evidence>
<dbReference type="Pfam" id="PF03952">
    <property type="entry name" value="Enolase_N"/>
    <property type="match status" value="1"/>
</dbReference>
<comment type="similarity">
    <text evidence="2 6">Belongs to the enolase family.</text>
</comment>
<keyword evidence="5 6" id="KW-0456">Lyase</keyword>
<dbReference type="OrthoDB" id="8680at2157"/>
<dbReference type="GO" id="GO:0000287">
    <property type="term" value="F:magnesium ion binding"/>
    <property type="evidence" value="ECO:0007669"/>
    <property type="project" value="UniProtKB-UniRule"/>
</dbReference>